<feature type="transmembrane region" description="Helical" evidence="9">
    <location>
        <begin position="540"/>
        <end position="560"/>
    </location>
</feature>
<evidence type="ECO:0000256" key="4">
    <source>
        <dbReference type="ARBA" id="ARBA00022692"/>
    </source>
</evidence>
<feature type="domain" description="NXPE C-terminal" evidence="11">
    <location>
        <begin position="208"/>
        <end position="264"/>
    </location>
</feature>
<evidence type="ECO:0000256" key="7">
    <source>
        <dbReference type="ARBA" id="ARBA00023180"/>
    </source>
</evidence>
<proteinExistence type="inferred from homology"/>
<feature type="compositionally biased region" description="Low complexity" evidence="8">
    <location>
        <begin position="73"/>
        <end position="98"/>
    </location>
</feature>
<sequence>MPLTLPPPAGAHDPVTPEGHQEPVTPEHRASGPPSQAQPLLRQEAKGEEEEGEETGVQGAWGTATAEPGWRVWGKAAEAAAAEEGQGEARGAAAAGSGSPAGGAGGGRGSWRRLLAWLRRPPQCCPCAAPLPRSAAHCCHGGTKMAALAYNLGKREINHYFSVRSAKVLALVAVLLLAACHLASRRYRGNDSCEYLLSSGRFLGEKVWQPHSCMMHKYKISEAKNCLVDKHIAFIGDSRIRQLFYSFVKIINPQFKEEGNKHGNIPFEDKISSVKVDFLWHPEVNGSMKQCIKVWTEDSVAKPHVIVAGAATWSIKIHNGSNEALSQYKMNITSIAPLLEKLAKTSDVYWVLQDPVYEDLLSENRKMITNEKIDAYNEAAVSILNSSTRNSKSNVKMFSVSKLIAQETITESLDGLHLPESSRETSAMILMNVYCNKILKPVDGSCCQPRPPLTLIQKLAACFFTLSIIGYLIFYIIHRNTHRKNKPCTDLESGEEKKNIINTSVSPLEILLQSFCKLGLIMAYFYMCDRANLFMKENKFYTHSTFFIPIIYILVLGVFYNENTKETKVLNREQTDEWKGWMQLVILIYHISGASTFLPVYMHIRVLVAAYLFQTGYGHFSYFWIKGDFGIHRVCQVLFRLNFLVVVLCIVMDRPYQFYYFVPLVTVWFMVIYVTLALWPQIIQKKANGNCFWHFGLLLKLAFLLLCICFLAYSQGAFEKIFSLWPLSKCFELKGNVYEWWFRWRLDRYVVFHGMLFAFIYLALQKRQVLSEGKGEPLFSNKISNFLLFISVVSFLTYSIWASSCKNKAECNELHPSVSVVQILAFILIRNIPGYARSVYSSFFAWFGKISLELFICQYHIWLAADTRGILVLIPGNPMLNIIVSTFIFVCVAHEISQITNDLAQIIIPKDNSSLLKRLACIAAFFCGLLILSSIQDKSRH</sequence>
<evidence type="ECO:0000256" key="8">
    <source>
        <dbReference type="SAM" id="MobiDB-lite"/>
    </source>
</evidence>
<dbReference type="Pfam" id="PF24536">
    <property type="entry name" value="NXPE4_C"/>
    <property type="match status" value="1"/>
</dbReference>
<reference evidence="12 13" key="1">
    <citation type="submission" date="2021-02" db="EMBL/GenBank/DDBJ databases">
        <title>Safari Cat Assemblies.</title>
        <authorList>
            <person name="Bredemeyer K.R."/>
            <person name="Murphy W.J."/>
        </authorList>
    </citation>
    <scope>NUCLEOTIDE SEQUENCE [LARGE SCALE GENOMIC DNA]</scope>
</reference>
<evidence type="ECO:0000256" key="6">
    <source>
        <dbReference type="ARBA" id="ARBA00023136"/>
    </source>
</evidence>
<evidence type="ECO:0000256" key="5">
    <source>
        <dbReference type="ARBA" id="ARBA00022989"/>
    </source>
</evidence>
<keyword evidence="6 9" id="KW-0472">Membrane</keyword>
<feature type="compositionally biased region" description="Basic and acidic residues" evidence="8">
    <location>
        <begin position="19"/>
        <end position="30"/>
    </location>
</feature>
<evidence type="ECO:0000259" key="10">
    <source>
        <dbReference type="Pfam" id="PF07779"/>
    </source>
</evidence>
<feature type="region of interest" description="Disordered" evidence="8">
    <location>
        <begin position="1"/>
        <end position="107"/>
    </location>
</feature>
<evidence type="ECO:0000256" key="3">
    <source>
        <dbReference type="ARBA" id="ARBA00022679"/>
    </source>
</evidence>
<protein>
    <recommendedName>
        <fullName evidence="14">CAS1 domain containing 1</fullName>
    </recommendedName>
</protein>
<keyword evidence="13" id="KW-1185">Reference proteome</keyword>
<dbReference type="InterPro" id="IPR012419">
    <property type="entry name" value="Cas1_AcylTrans_dom"/>
</dbReference>
<keyword evidence="4 9" id="KW-0812">Transmembrane</keyword>
<dbReference type="GeneTree" id="ENSGT00390000004037"/>
<feature type="domain" description="Cas1p 10 TM acyl transferase" evidence="10">
    <location>
        <begin position="440"/>
        <end position="919"/>
    </location>
</feature>
<comment type="similarity">
    <text evidence="2">Belongs to the PC-esterase family. CASD1 subfamily.</text>
</comment>
<reference evidence="12" key="3">
    <citation type="submission" date="2025-09" db="UniProtKB">
        <authorList>
            <consortium name="Ensembl"/>
        </authorList>
    </citation>
    <scope>IDENTIFICATION</scope>
    <source>
        <strain evidence="12">breed Abyssinian</strain>
    </source>
</reference>
<feature type="transmembrane region" description="Helical" evidence="9">
    <location>
        <begin position="510"/>
        <end position="528"/>
    </location>
</feature>
<evidence type="ECO:0008006" key="14">
    <source>
        <dbReference type="Google" id="ProtNLM"/>
    </source>
</evidence>
<feature type="transmembrane region" description="Helical" evidence="9">
    <location>
        <begin position="844"/>
        <end position="864"/>
    </location>
</feature>
<name>A0ABI7WEU8_FELCA</name>
<accession>A0ABI7WEU8</accession>
<dbReference type="SUPFAM" id="SSF47954">
    <property type="entry name" value="Cyclin-like"/>
    <property type="match status" value="1"/>
</dbReference>
<reference evidence="12" key="2">
    <citation type="submission" date="2025-08" db="UniProtKB">
        <authorList>
            <consortium name="Ensembl"/>
        </authorList>
    </citation>
    <scope>IDENTIFICATION</scope>
    <source>
        <strain evidence="12">breed Abyssinian</strain>
    </source>
</reference>
<dbReference type="InterPro" id="IPR057106">
    <property type="entry name" value="NXPE4_C"/>
</dbReference>
<keyword evidence="7" id="KW-0325">Glycoprotein</keyword>
<feature type="transmembrane region" description="Helical" evidence="9">
    <location>
        <begin position="870"/>
        <end position="894"/>
    </location>
</feature>
<feature type="transmembrane region" description="Helical" evidence="9">
    <location>
        <begin position="581"/>
        <end position="602"/>
    </location>
</feature>
<dbReference type="PANTHER" id="PTHR13533">
    <property type="entry name" value="N-ACETYLNEURAMINATE 9-O-ACETYLTRANSFERASE"/>
    <property type="match status" value="1"/>
</dbReference>
<keyword evidence="3" id="KW-0808">Transferase</keyword>
<dbReference type="InterPro" id="IPR036915">
    <property type="entry name" value="Cyclin-like_sf"/>
</dbReference>
<dbReference type="PANTHER" id="PTHR13533:SF1">
    <property type="entry name" value="N-ACETYLNEURAMINATE 9-O-ACETYLTRANSFERASE"/>
    <property type="match status" value="1"/>
</dbReference>
<dbReference type="Proteomes" id="UP000823872">
    <property type="component" value="Chromosome A2"/>
</dbReference>
<feature type="transmembrane region" description="Helical" evidence="9">
    <location>
        <begin position="746"/>
        <end position="764"/>
    </location>
</feature>
<feature type="transmembrane region" description="Helical" evidence="9">
    <location>
        <begin position="455"/>
        <end position="477"/>
    </location>
</feature>
<evidence type="ECO:0000256" key="1">
    <source>
        <dbReference type="ARBA" id="ARBA00004141"/>
    </source>
</evidence>
<feature type="transmembrane region" description="Helical" evidence="9">
    <location>
        <begin position="785"/>
        <end position="802"/>
    </location>
</feature>
<comment type="subcellular location">
    <subcellularLocation>
        <location evidence="1">Membrane</location>
        <topology evidence="1">Multi-pass membrane protein</topology>
    </subcellularLocation>
</comment>
<gene>
    <name evidence="12" type="primary">CASD1</name>
</gene>
<feature type="transmembrane region" description="Helical" evidence="9">
    <location>
        <begin position="915"/>
        <end position="935"/>
    </location>
</feature>
<dbReference type="Ensembl" id="ENSFCTT00005013665.1">
    <property type="protein sequence ID" value="ENSFCTP00005008845.1"/>
    <property type="gene ID" value="ENSFCTG00005004997.1"/>
</dbReference>
<dbReference type="Pfam" id="PF07779">
    <property type="entry name" value="Cas1_AcylT"/>
    <property type="match status" value="1"/>
</dbReference>
<feature type="transmembrane region" description="Helical" evidence="9">
    <location>
        <begin position="659"/>
        <end position="679"/>
    </location>
</feature>
<keyword evidence="5 9" id="KW-1133">Transmembrane helix</keyword>
<evidence type="ECO:0000313" key="13">
    <source>
        <dbReference type="Proteomes" id="UP000823872"/>
    </source>
</evidence>
<organism evidence="12 13">
    <name type="scientific">Felis catus</name>
    <name type="common">Cat</name>
    <name type="synonym">Felis silvestris catus</name>
    <dbReference type="NCBI Taxonomy" id="9685"/>
    <lineage>
        <taxon>Eukaryota</taxon>
        <taxon>Metazoa</taxon>
        <taxon>Chordata</taxon>
        <taxon>Craniata</taxon>
        <taxon>Vertebrata</taxon>
        <taxon>Euteleostomi</taxon>
        <taxon>Mammalia</taxon>
        <taxon>Eutheria</taxon>
        <taxon>Laurasiatheria</taxon>
        <taxon>Carnivora</taxon>
        <taxon>Feliformia</taxon>
        <taxon>Felidae</taxon>
        <taxon>Felinae</taxon>
        <taxon>Felis</taxon>
    </lineage>
</organism>
<evidence type="ECO:0000259" key="11">
    <source>
        <dbReference type="Pfam" id="PF24536"/>
    </source>
</evidence>
<feature type="transmembrane region" description="Helical" evidence="9">
    <location>
        <begin position="637"/>
        <end position="653"/>
    </location>
</feature>
<feature type="transmembrane region" description="Helical" evidence="9">
    <location>
        <begin position="691"/>
        <end position="713"/>
    </location>
</feature>
<evidence type="ECO:0000313" key="12">
    <source>
        <dbReference type="Ensembl" id="ENSFCTP00005008845.1"/>
    </source>
</evidence>
<evidence type="ECO:0000256" key="2">
    <source>
        <dbReference type="ARBA" id="ARBA00010666"/>
    </source>
</evidence>
<evidence type="ECO:0000256" key="9">
    <source>
        <dbReference type="SAM" id="Phobius"/>
    </source>
</evidence>